<protein>
    <submittedName>
        <fullName evidence="2">Uncharacterized protein</fullName>
    </submittedName>
</protein>
<gene>
    <name evidence="2" type="ORF">g.12137</name>
</gene>
<organism evidence="2">
    <name type="scientific">Cuerna arida</name>
    <dbReference type="NCBI Taxonomy" id="1464854"/>
    <lineage>
        <taxon>Eukaryota</taxon>
        <taxon>Metazoa</taxon>
        <taxon>Ecdysozoa</taxon>
        <taxon>Arthropoda</taxon>
        <taxon>Hexapoda</taxon>
        <taxon>Insecta</taxon>
        <taxon>Pterygota</taxon>
        <taxon>Neoptera</taxon>
        <taxon>Paraneoptera</taxon>
        <taxon>Hemiptera</taxon>
        <taxon>Auchenorrhyncha</taxon>
        <taxon>Membracoidea</taxon>
        <taxon>Cicadellidae</taxon>
        <taxon>Cicadellinae</taxon>
        <taxon>Proconiini</taxon>
        <taxon>Cuerna</taxon>
    </lineage>
</organism>
<feature type="coiled-coil region" evidence="1">
    <location>
        <begin position="30"/>
        <end position="106"/>
    </location>
</feature>
<feature type="coiled-coil region" evidence="1">
    <location>
        <begin position="157"/>
        <end position="228"/>
    </location>
</feature>
<keyword evidence="1" id="KW-0175">Coiled coil</keyword>
<name>A0A1B6FAK5_9HEMI</name>
<sequence length="346" mass="40963">MSVPESINVNAFLQHLKEKDNLENAYTKQIRENESIVQAEEKNIKQLAELEKKLTENLEKKLIENSRLEIKHEILQHGNLIWTDLLEKTRKELKEEEEKMDELLQSIYLNRISFCESTKDFLDKTNFLNISNGFVKRNESLMTVEKKIKTEKDSEERNYFATKIKNLETQLEELRADEERFEEAKLYKVQLQSEPTCGENFLRLQDLLKDMKDKLQNVDMETKAVKDNITQKELLLLKRRNTAKQTEYKKQRNSQDLHQEDQTNLVTNNAKTSWNIKQKQSEVKRVQFKNTVEVNQISSLSQLKHTVKSTSFKAKSPSPSLRKRLNEKILLQLDEEMKEILFKNKE</sequence>
<dbReference type="AlphaFoldDB" id="A0A1B6FAK5"/>
<dbReference type="EMBL" id="GECZ01022489">
    <property type="protein sequence ID" value="JAS47280.1"/>
    <property type="molecule type" value="Transcribed_RNA"/>
</dbReference>
<proteinExistence type="predicted"/>
<reference evidence="2" key="1">
    <citation type="submission" date="2015-11" db="EMBL/GenBank/DDBJ databases">
        <title>De novo transcriptome assembly of four potential Pierce s Disease insect vectors from Arizona vineyards.</title>
        <authorList>
            <person name="Tassone E.E."/>
        </authorList>
    </citation>
    <scope>NUCLEOTIDE SEQUENCE</scope>
</reference>
<evidence type="ECO:0000313" key="2">
    <source>
        <dbReference type="EMBL" id="JAS47280.1"/>
    </source>
</evidence>
<evidence type="ECO:0000256" key="1">
    <source>
        <dbReference type="SAM" id="Coils"/>
    </source>
</evidence>
<accession>A0A1B6FAK5</accession>